<keyword evidence="4" id="KW-1185">Reference proteome</keyword>
<dbReference type="SUPFAM" id="SSF159501">
    <property type="entry name" value="EreA/ChaN-like"/>
    <property type="match status" value="1"/>
</dbReference>
<name>A0A7G9RQ36_9BURK</name>
<dbReference type="CDD" id="cd14727">
    <property type="entry name" value="ChanN-like"/>
    <property type="match status" value="1"/>
</dbReference>
<evidence type="ECO:0000256" key="1">
    <source>
        <dbReference type="SAM" id="SignalP"/>
    </source>
</evidence>
<dbReference type="EMBL" id="CP060714">
    <property type="protein sequence ID" value="QNN57711.1"/>
    <property type="molecule type" value="Genomic_DNA"/>
</dbReference>
<keyword evidence="1" id="KW-0732">Signal</keyword>
<accession>A0A7G9RQ36</accession>
<sequence>MILNKTLNPSPPALSRSLSLRLACIAAAALLAGCTLPAGKHSTDTPEIHLAAAASFKPWHRALDSLLPADVLLLGEQHDADEHHALEAETVRELAARRQLAALVLEMADAGTSTQGLPADASEPDVQAALRWNDKGWPWASYGPAVMQAVRAGVPVLGGNLPRSAMPGAMKDPRFDRRLDAAAMQLQVEAIRKGHCDLLPETQLQPMARVQLARDESMARTIAEALQPGRTVLLIAGNGHVRQRLGVPQWLSENVRARKVMAQAGRVDAAIQSEADLFIVTPALAPKDHCASLREQWKR</sequence>
<dbReference type="Pfam" id="PF04187">
    <property type="entry name" value="Cofac_haem_bdg"/>
    <property type="match status" value="1"/>
</dbReference>
<dbReference type="Gene3D" id="3.40.50.11550">
    <property type="match status" value="1"/>
</dbReference>
<reference evidence="3 4" key="1">
    <citation type="submission" date="2020-08" db="EMBL/GenBank/DDBJ databases">
        <title>Genome sequence of Diaphorobacter ruginosibacter DSM 27467T.</title>
        <authorList>
            <person name="Hyun D.-W."/>
            <person name="Bae J.-W."/>
        </authorList>
    </citation>
    <scope>NUCLEOTIDE SEQUENCE [LARGE SCALE GENOMIC DNA]</scope>
    <source>
        <strain evidence="3 4">DSM 27467</strain>
    </source>
</reference>
<dbReference type="AlphaFoldDB" id="A0A7G9RQ36"/>
<dbReference type="KEGG" id="drg:H9K76_02125"/>
<feature type="signal peptide" evidence="1">
    <location>
        <begin position="1"/>
        <end position="28"/>
    </location>
</feature>
<dbReference type="PROSITE" id="PS51257">
    <property type="entry name" value="PROKAR_LIPOPROTEIN"/>
    <property type="match status" value="1"/>
</dbReference>
<protein>
    <submittedName>
        <fullName evidence="3">ChaN family lipoprotein</fullName>
    </submittedName>
</protein>
<feature type="domain" description="Haem-binding uptake Tiki superfamily ChaN" evidence="2">
    <location>
        <begin position="64"/>
        <end position="251"/>
    </location>
</feature>
<evidence type="ECO:0000259" key="2">
    <source>
        <dbReference type="Pfam" id="PF04187"/>
    </source>
</evidence>
<organism evidence="3 4">
    <name type="scientific">Diaphorobacter ruginosibacter</name>
    <dbReference type="NCBI Taxonomy" id="1715720"/>
    <lineage>
        <taxon>Bacteria</taxon>
        <taxon>Pseudomonadati</taxon>
        <taxon>Pseudomonadota</taxon>
        <taxon>Betaproteobacteria</taxon>
        <taxon>Burkholderiales</taxon>
        <taxon>Comamonadaceae</taxon>
        <taxon>Diaphorobacter</taxon>
    </lineage>
</organism>
<dbReference type="Proteomes" id="UP000515811">
    <property type="component" value="Chromosome"/>
</dbReference>
<gene>
    <name evidence="3" type="ORF">H9K76_02125</name>
</gene>
<dbReference type="RefSeq" id="WP_187597956.1">
    <property type="nucleotide sequence ID" value="NZ_CP060714.1"/>
</dbReference>
<proteinExistence type="predicted"/>
<dbReference type="InterPro" id="IPR007314">
    <property type="entry name" value="Cofac_haem-bd_dom"/>
</dbReference>
<feature type="chain" id="PRO_5029001347" evidence="1">
    <location>
        <begin position="29"/>
        <end position="299"/>
    </location>
</feature>
<keyword evidence="3" id="KW-0449">Lipoprotein</keyword>
<evidence type="ECO:0000313" key="3">
    <source>
        <dbReference type="EMBL" id="QNN57711.1"/>
    </source>
</evidence>
<evidence type="ECO:0000313" key="4">
    <source>
        <dbReference type="Proteomes" id="UP000515811"/>
    </source>
</evidence>
<dbReference type="Gene3D" id="1.10.8.760">
    <property type="entry name" value="Haem-binding uptake, Tiki superfamily, ChaN, domain 2"/>
    <property type="match status" value="1"/>
</dbReference>